<evidence type="ECO:0000256" key="5">
    <source>
        <dbReference type="ARBA" id="ARBA00022827"/>
    </source>
</evidence>
<dbReference type="AlphaFoldDB" id="A0A0C3PPL0"/>
<gene>
    <name evidence="10" type="ORF">PHLGIDRAFT_103537</name>
</gene>
<evidence type="ECO:0000256" key="8">
    <source>
        <dbReference type="PIRSR" id="PIRSR000137-2"/>
    </source>
</evidence>
<accession>A0A0C3PPL0</accession>
<dbReference type="PROSITE" id="PS00624">
    <property type="entry name" value="GMC_OXRED_2"/>
    <property type="match status" value="1"/>
</dbReference>
<dbReference type="SUPFAM" id="SSF51905">
    <property type="entry name" value="FAD/NAD(P)-binding domain"/>
    <property type="match status" value="1"/>
</dbReference>
<keyword evidence="6" id="KW-0560">Oxidoreductase</keyword>
<feature type="binding site" evidence="8">
    <location>
        <begin position="578"/>
        <end position="579"/>
    </location>
    <ligand>
        <name>FAD</name>
        <dbReference type="ChEBI" id="CHEBI:57692"/>
    </ligand>
</feature>
<dbReference type="PANTHER" id="PTHR11552:SF201">
    <property type="entry name" value="GLUCOSE-METHANOL-CHOLINE OXIDOREDUCTASE N-TERMINAL DOMAIN-CONTAINING PROTEIN"/>
    <property type="match status" value="1"/>
</dbReference>
<feature type="active site" description="Proton acceptor" evidence="7">
    <location>
        <position position="577"/>
    </location>
</feature>
<evidence type="ECO:0000259" key="9">
    <source>
        <dbReference type="PROSITE" id="PS00624"/>
    </source>
</evidence>
<feature type="binding site" evidence="8">
    <location>
        <position position="247"/>
    </location>
    <ligand>
        <name>FAD</name>
        <dbReference type="ChEBI" id="CHEBI:57692"/>
    </ligand>
</feature>
<dbReference type="Gene3D" id="3.50.50.60">
    <property type="entry name" value="FAD/NAD(P)-binding domain"/>
    <property type="match status" value="1"/>
</dbReference>
<keyword evidence="4" id="KW-0732">Signal</keyword>
<dbReference type="Proteomes" id="UP000053257">
    <property type="component" value="Unassembled WGS sequence"/>
</dbReference>
<dbReference type="PANTHER" id="PTHR11552">
    <property type="entry name" value="GLUCOSE-METHANOL-CHOLINE GMC OXIDOREDUCTASE"/>
    <property type="match status" value="1"/>
</dbReference>
<dbReference type="EMBL" id="KN840472">
    <property type="protein sequence ID" value="KIP08918.1"/>
    <property type="molecule type" value="Genomic_DNA"/>
</dbReference>
<dbReference type="GO" id="GO:0016614">
    <property type="term" value="F:oxidoreductase activity, acting on CH-OH group of donors"/>
    <property type="evidence" value="ECO:0007669"/>
    <property type="project" value="InterPro"/>
</dbReference>
<evidence type="ECO:0000256" key="6">
    <source>
        <dbReference type="ARBA" id="ARBA00023002"/>
    </source>
</evidence>
<dbReference type="HOGENOM" id="CLU_002865_6_0_1"/>
<dbReference type="STRING" id="745531.A0A0C3PPL0"/>
<dbReference type="InterPro" id="IPR000172">
    <property type="entry name" value="GMC_OxRdtase_N"/>
</dbReference>
<feature type="domain" description="Glucose-methanol-choline oxidoreductase N-terminal" evidence="9">
    <location>
        <begin position="286"/>
        <end position="300"/>
    </location>
</feature>
<name>A0A0C3PPL0_PHLG1</name>
<dbReference type="Pfam" id="PF05199">
    <property type="entry name" value="GMC_oxred_C"/>
    <property type="match status" value="1"/>
</dbReference>
<dbReference type="Pfam" id="PF00732">
    <property type="entry name" value="GMC_oxred_N"/>
    <property type="match status" value="1"/>
</dbReference>
<sequence length="599" mass="65229">MSVSKLATLSDVASKTFDYIVVGGGTAGLVLANRLSEDPRNSVLVLEAGNAHLNDQNIYLPTSYGKTHGNMEYDWGFETVPQKFSEDVKYYWARGKGLGGSSATNFFCWGRPAKEDIDAWEKLGNPGWNWKNFLKYSRKSEKFVPPNDKLVQEERFTYDMSVHGTDGPVTVAYPTLLGGYDTIVQDTLEGGFGFPRVLEPASGNIKGTAMTPTTVDPTTNKRSYSSNAYLEPVLDRPNLKVLISAPVEKVVLEKRSGTLVATGVEFIVDGKTHTTSAGHEVILAAGAIKSPQLLELSGVGDANILQKLDVDVKLDLPSVGTNVQDHIFCGVSFELKEPERYFTYDALFDPAQAAEHLKLYEEGKGGSLFSLGIVGAHMNSLDMVSSRAEEIQATAPKSATAPGLSEQYEIIRTLAGQGHAELEIASLPGFYSFPNKPTPGKKYVSLAGILNKPYSRGTIHAGSTDPLANPEMDPHYFEQKIDLDRYVEQIKFIRRLAKTAPLSNIIASELNPGPEVSDDELVQWIKKTLTTVHHVIGSTSMLPRDKGGVVDPTLKVYGTANLRVVDIGVLPLHVCSHPQSIAYALAEQAADIIKGVFEH</sequence>
<organism evidence="10 11">
    <name type="scientific">Phlebiopsis gigantea (strain 11061_1 CR5-6)</name>
    <name type="common">White-rot fungus</name>
    <name type="synonym">Peniophora gigantea</name>
    <dbReference type="NCBI Taxonomy" id="745531"/>
    <lineage>
        <taxon>Eukaryota</taxon>
        <taxon>Fungi</taxon>
        <taxon>Dikarya</taxon>
        <taxon>Basidiomycota</taxon>
        <taxon>Agaricomycotina</taxon>
        <taxon>Agaricomycetes</taxon>
        <taxon>Polyporales</taxon>
        <taxon>Phanerochaetaceae</taxon>
        <taxon>Phlebiopsis</taxon>
    </lineage>
</organism>
<evidence type="ECO:0000256" key="1">
    <source>
        <dbReference type="ARBA" id="ARBA00001974"/>
    </source>
</evidence>
<dbReference type="InterPro" id="IPR036188">
    <property type="entry name" value="FAD/NAD-bd_sf"/>
</dbReference>
<evidence type="ECO:0000256" key="3">
    <source>
        <dbReference type="ARBA" id="ARBA00022630"/>
    </source>
</evidence>
<dbReference type="InterPro" id="IPR007867">
    <property type="entry name" value="GMC_OxRtase_C"/>
</dbReference>
<keyword evidence="3" id="KW-0285">Flavoprotein</keyword>
<dbReference type="GO" id="GO:0050660">
    <property type="term" value="F:flavin adenine dinucleotide binding"/>
    <property type="evidence" value="ECO:0007669"/>
    <property type="project" value="InterPro"/>
</dbReference>
<evidence type="ECO:0000256" key="2">
    <source>
        <dbReference type="ARBA" id="ARBA00010790"/>
    </source>
</evidence>
<keyword evidence="5 8" id="KW-0274">FAD</keyword>
<keyword evidence="11" id="KW-1185">Reference proteome</keyword>
<dbReference type="SUPFAM" id="SSF54373">
    <property type="entry name" value="FAD-linked reductases, C-terminal domain"/>
    <property type="match status" value="1"/>
</dbReference>
<dbReference type="PIRSF" id="PIRSF000137">
    <property type="entry name" value="Alcohol_oxidase"/>
    <property type="match status" value="1"/>
</dbReference>
<dbReference type="InterPro" id="IPR012132">
    <property type="entry name" value="GMC_OxRdtase"/>
</dbReference>
<feature type="active site" description="Proton donor" evidence="7">
    <location>
        <position position="534"/>
    </location>
</feature>
<comment type="cofactor">
    <cofactor evidence="1 8">
        <name>FAD</name>
        <dbReference type="ChEBI" id="CHEBI:57692"/>
    </cofactor>
</comment>
<evidence type="ECO:0000256" key="7">
    <source>
        <dbReference type="PIRSR" id="PIRSR000137-1"/>
    </source>
</evidence>
<reference evidence="10 11" key="1">
    <citation type="journal article" date="2014" name="PLoS Genet.">
        <title>Analysis of the Phlebiopsis gigantea genome, transcriptome and secretome provides insight into its pioneer colonization strategies of wood.</title>
        <authorList>
            <person name="Hori C."/>
            <person name="Ishida T."/>
            <person name="Igarashi K."/>
            <person name="Samejima M."/>
            <person name="Suzuki H."/>
            <person name="Master E."/>
            <person name="Ferreira P."/>
            <person name="Ruiz-Duenas F.J."/>
            <person name="Held B."/>
            <person name="Canessa P."/>
            <person name="Larrondo L.F."/>
            <person name="Schmoll M."/>
            <person name="Druzhinina I.S."/>
            <person name="Kubicek C.P."/>
            <person name="Gaskell J.A."/>
            <person name="Kersten P."/>
            <person name="St John F."/>
            <person name="Glasner J."/>
            <person name="Sabat G."/>
            <person name="Splinter BonDurant S."/>
            <person name="Syed K."/>
            <person name="Yadav J."/>
            <person name="Mgbeahuruike A.C."/>
            <person name="Kovalchuk A."/>
            <person name="Asiegbu F.O."/>
            <person name="Lackner G."/>
            <person name="Hoffmeister D."/>
            <person name="Rencoret J."/>
            <person name="Gutierrez A."/>
            <person name="Sun H."/>
            <person name="Lindquist E."/>
            <person name="Barry K."/>
            <person name="Riley R."/>
            <person name="Grigoriev I.V."/>
            <person name="Henrissat B."/>
            <person name="Kues U."/>
            <person name="Berka R.M."/>
            <person name="Martinez A.T."/>
            <person name="Covert S.F."/>
            <person name="Blanchette R.A."/>
            <person name="Cullen D."/>
        </authorList>
    </citation>
    <scope>NUCLEOTIDE SEQUENCE [LARGE SCALE GENOMIC DNA]</scope>
    <source>
        <strain evidence="10 11">11061_1 CR5-6</strain>
    </source>
</reference>
<comment type="similarity">
    <text evidence="2">Belongs to the GMC oxidoreductase family.</text>
</comment>
<dbReference type="Gene3D" id="3.30.560.10">
    <property type="entry name" value="Glucose Oxidase, domain 3"/>
    <property type="match status" value="1"/>
</dbReference>
<evidence type="ECO:0000256" key="4">
    <source>
        <dbReference type="ARBA" id="ARBA00022729"/>
    </source>
</evidence>
<protein>
    <recommendedName>
        <fullName evidence="9">Glucose-methanol-choline oxidoreductase N-terminal domain-containing protein</fullName>
    </recommendedName>
</protein>
<proteinExistence type="inferred from homology"/>
<dbReference type="OrthoDB" id="269227at2759"/>
<evidence type="ECO:0000313" key="10">
    <source>
        <dbReference type="EMBL" id="KIP08918.1"/>
    </source>
</evidence>
<evidence type="ECO:0000313" key="11">
    <source>
        <dbReference type="Proteomes" id="UP000053257"/>
    </source>
</evidence>